<accession>A0ABT2YK30</accession>
<dbReference type="PANTHER" id="PTHR35936">
    <property type="entry name" value="MEMBRANE-BOUND LYTIC MUREIN TRANSGLYCOSYLASE F"/>
    <property type="match status" value="1"/>
</dbReference>
<feature type="domain" description="Solute-binding protein family 3/N-terminal" evidence="3">
    <location>
        <begin position="27"/>
        <end position="243"/>
    </location>
</feature>
<dbReference type="Gene3D" id="3.40.190.10">
    <property type="entry name" value="Periplasmic binding protein-like II"/>
    <property type="match status" value="2"/>
</dbReference>
<dbReference type="SMART" id="SM00062">
    <property type="entry name" value="PBPb"/>
    <property type="match status" value="1"/>
</dbReference>
<evidence type="ECO:0000259" key="3">
    <source>
        <dbReference type="SMART" id="SM00062"/>
    </source>
</evidence>
<sequence>MMHRALVFVGGLLIATAAFAVDPARPVLRVIVDTSTEMPWARLQNRQVVAGLHLDLGNALAGQLGRDARFLVLPRKRVAAALESGEGDIVCALLPQWFAGPFDWSLPVLPDGEVILSLRSAVRPRTLGDLRGLPLGTVNGFVYPDLERALGSDFVREDAPNAGANLRKLNLGRMQHAVANQLYVEYQRRQGVLTAALHPDFQLSRYVMPCALSRRSGLKLNELNRAITRLESSGALTRMLNSYR</sequence>
<dbReference type="EMBL" id="JAJIRN010000009">
    <property type="protein sequence ID" value="MCV2370414.1"/>
    <property type="molecule type" value="Genomic_DNA"/>
</dbReference>
<keyword evidence="5" id="KW-1185">Reference proteome</keyword>
<feature type="signal peptide" evidence="2">
    <location>
        <begin position="1"/>
        <end position="20"/>
    </location>
</feature>
<protein>
    <submittedName>
        <fullName evidence="4">ABC transporter substrate-binding protein</fullName>
    </submittedName>
</protein>
<dbReference type="InterPro" id="IPR001638">
    <property type="entry name" value="Solute-binding_3/MltF_N"/>
</dbReference>
<dbReference type="RefSeq" id="WP_263573000.1">
    <property type="nucleotide sequence ID" value="NZ_JAJIRN010000009.1"/>
</dbReference>
<evidence type="ECO:0000313" key="4">
    <source>
        <dbReference type="EMBL" id="MCV2370414.1"/>
    </source>
</evidence>
<reference evidence="4 5" key="1">
    <citation type="submission" date="2021-11" db="EMBL/GenBank/DDBJ databases">
        <authorList>
            <person name="Liang Q."/>
            <person name="Mou H."/>
            <person name="Liu Z."/>
        </authorList>
    </citation>
    <scope>NUCLEOTIDE SEQUENCE [LARGE SCALE GENOMIC DNA]</scope>
    <source>
        <strain evidence="4 5">CHU3</strain>
    </source>
</reference>
<dbReference type="Proteomes" id="UP001209701">
    <property type="component" value="Unassembled WGS sequence"/>
</dbReference>
<dbReference type="PANTHER" id="PTHR35936:SF6">
    <property type="entry name" value="AMINO ACID ABC TRANSPORTER SUBSTRATE-BINDING PAAT FAMILY PROTEIN"/>
    <property type="match status" value="1"/>
</dbReference>
<feature type="chain" id="PRO_5047254794" evidence="2">
    <location>
        <begin position="21"/>
        <end position="244"/>
    </location>
</feature>
<evidence type="ECO:0000313" key="5">
    <source>
        <dbReference type="Proteomes" id="UP001209701"/>
    </source>
</evidence>
<evidence type="ECO:0000256" key="2">
    <source>
        <dbReference type="SAM" id="SignalP"/>
    </source>
</evidence>
<keyword evidence="1 2" id="KW-0732">Signal</keyword>
<dbReference type="SUPFAM" id="SSF53850">
    <property type="entry name" value="Periplasmic binding protein-like II"/>
    <property type="match status" value="1"/>
</dbReference>
<name>A0ABT2YK30_9BURK</name>
<organism evidence="4 5">
    <name type="scientific">Roseateles oligotrophus</name>
    <dbReference type="NCBI Taxonomy" id="1769250"/>
    <lineage>
        <taxon>Bacteria</taxon>
        <taxon>Pseudomonadati</taxon>
        <taxon>Pseudomonadota</taxon>
        <taxon>Betaproteobacteria</taxon>
        <taxon>Burkholderiales</taxon>
        <taxon>Sphaerotilaceae</taxon>
        <taxon>Roseateles</taxon>
    </lineage>
</organism>
<gene>
    <name evidence="4" type="ORF">LNV07_20225</name>
</gene>
<comment type="caution">
    <text evidence="4">The sequence shown here is derived from an EMBL/GenBank/DDBJ whole genome shotgun (WGS) entry which is preliminary data.</text>
</comment>
<proteinExistence type="predicted"/>
<evidence type="ECO:0000256" key="1">
    <source>
        <dbReference type="ARBA" id="ARBA00022729"/>
    </source>
</evidence>